<keyword evidence="6" id="KW-0472">Membrane</keyword>
<evidence type="ECO:0000256" key="4">
    <source>
        <dbReference type="ARBA" id="ARBA00022825"/>
    </source>
</evidence>
<name>A0ABY8BZK5_9MICO</name>
<dbReference type="PROSITE" id="PS51892">
    <property type="entry name" value="SUBTILASE"/>
    <property type="match status" value="1"/>
</dbReference>
<dbReference type="PRINTS" id="PR00723">
    <property type="entry name" value="SUBTILISIN"/>
</dbReference>
<feature type="active site" description="Charge relay system" evidence="5">
    <location>
        <position position="121"/>
    </location>
</feature>
<dbReference type="Pfam" id="PF00082">
    <property type="entry name" value="Peptidase_S8"/>
    <property type="match status" value="1"/>
</dbReference>
<evidence type="ECO:0000313" key="9">
    <source>
        <dbReference type="EMBL" id="WEG08266.1"/>
    </source>
</evidence>
<dbReference type="RefSeq" id="WP_275277596.1">
    <property type="nucleotide sequence ID" value="NZ_CP119108.1"/>
</dbReference>
<protein>
    <submittedName>
        <fullName evidence="9">S8 family serine peptidase</fullName>
    </submittedName>
</protein>
<keyword evidence="7" id="KW-0732">Signal</keyword>
<organism evidence="9 10">
    <name type="scientific">Microbacterium horticulturae</name>
    <dbReference type="NCBI Taxonomy" id="3028316"/>
    <lineage>
        <taxon>Bacteria</taxon>
        <taxon>Bacillati</taxon>
        <taxon>Actinomycetota</taxon>
        <taxon>Actinomycetes</taxon>
        <taxon>Micrococcales</taxon>
        <taxon>Microbacteriaceae</taxon>
        <taxon>Microbacterium</taxon>
    </lineage>
</organism>
<feature type="chain" id="PRO_5045583909" evidence="7">
    <location>
        <begin position="31"/>
        <end position="441"/>
    </location>
</feature>
<dbReference type="InterPro" id="IPR036852">
    <property type="entry name" value="Peptidase_S8/S53_dom_sf"/>
</dbReference>
<reference evidence="9 10" key="1">
    <citation type="submission" date="2023-03" db="EMBL/GenBank/DDBJ databases">
        <title>Genome sequence of Microbacterium sp. KACC 23027.</title>
        <authorList>
            <person name="Kim S."/>
            <person name="Heo J."/>
            <person name="Kwon S.-W."/>
        </authorList>
    </citation>
    <scope>NUCLEOTIDE SEQUENCE [LARGE SCALE GENOMIC DNA]</scope>
    <source>
        <strain evidence="9 10">KACC 23027</strain>
    </source>
</reference>
<dbReference type="Gene3D" id="3.40.50.200">
    <property type="entry name" value="Peptidase S8/S53 domain"/>
    <property type="match status" value="1"/>
</dbReference>
<proteinExistence type="inferred from homology"/>
<dbReference type="SUPFAM" id="SSF52743">
    <property type="entry name" value="Subtilisin-like"/>
    <property type="match status" value="1"/>
</dbReference>
<dbReference type="InterPro" id="IPR015500">
    <property type="entry name" value="Peptidase_S8_subtilisin-rel"/>
</dbReference>
<keyword evidence="6" id="KW-1133">Transmembrane helix</keyword>
<evidence type="ECO:0000256" key="6">
    <source>
        <dbReference type="SAM" id="Phobius"/>
    </source>
</evidence>
<dbReference type="PANTHER" id="PTHR43806">
    <property type="entry name" value="PEPTIDASE S8"/>
    <property type="match status" value="1"/>
</dbReference>
<evidence type="ECO:0000256" key="5">
    <source>
        <dbReference type="PROSITE-ProRule" id="PRU01240"/>
    </source>
</evidence>
<accession>A0ABY8BZK5</accession>
<dbReference type="InterPro" id="IPR000209">
    <property type="entry name" value="Peptidase_S8/S53_dom"/>
</dbReference>
<keyword evidence="6" id="KW-0812">Transmembrane</keyword>
<evidence type="ECO:0000256" key="1">
    <source>
        <dbReference type="ARBA" id="ARBA00011073"/>
    </source>
</evidence>
<dbReference type="InterPro" id="IPR050131">
    <property type="entry name" value="Peptidase_S8_subtilisin-like"/>
</dbReference>
<sequence>MRPGARVTMGYAAATLAVLSFALLPGAAPAAAASIDSAPTSVAQATGDQCTAQTRLTDTPPAFAVLQVERAWTVTRGAGVTVAVVDSGVDVSSPRLSGAVLKGTSLVDGGDRYGRTDDFGHGTIIAGQIATQASGDSGLVGLAPGVKILPVRVYAGEDDEAVKAGNGPDIGRLATGIRYAADHGAQIINVSSSTPTDDERLRNAVAYATSKGSLVVASADNRSDGESDGDRFPAGDPAVLGVAALSADGVVTDASIHGPQVSLAAPGENVLSLSTLGGDCIFPQQGQPPATSYAAAYVSAAAALVAAAHPDETPAQWAYRLEVTARRADPDARDDVSGWGVVQPYSALTLVPGPGLRGPESPFVDAADEPATATPAAPVTVHDRAPVNAPAWAIVSVIGVLALAVLGTAGVLAVLRRNREGIDSPLSGAGLYGDETSSERL</sequence>
<gene>
    <name evidence="9" type="ORF">PU630_13620</name>
</gene>
<dbReference type="EMBL" id="CP119108">
    <property type="protein sequence ID" value="WEG08266.1"/>
    <property type="molecule type" value="Genomic_DNA"/>
</dbReference>
<keyword evidence="10" id="KW-1185">Reference proteome</keyword>
<keyword evidence="3 5" id="KW-0378">Hydrolase</keyword>
<feature type="signal peptide" evidence="7">
    <location>
        <begin position="1"/>
        <end position="30"/>
    </location>
</feature>
<evidence type="ECO:0000256" key="3">
    <source>
        <dbReference type="ARBA" id="ARBA00022801"/>
    </source>
</evidence>
<keyword evidence="4 5" id="KW-0720">Serine protease</keyword>
<keyword evidence="2 5" id="KW-0645">Protease</keyword>
<evidence type="ECO:0000259" key="8">
    <source>
        <dbReference type="Pfam" id="PF00082"/>
    </source>
</evidence>
<feature type="domain" description="Peptidase S8/S53" evidence="8">
    <location>
        <begin position="77"/>
        <end position="340"/>
    </location>
</feature>
<dbReference type="PANTHER" id="PTHR43806:SF11">
    <property type="entry name" value="CEREVISIN-RELATED"/>
    <property type="match status" value="1"/>
</dbReference>
<evidence type="ECO:0000313" key="10">
    <source>
        <dbReference type="Proteomes" id="UP001214553"/>
    </source>
</evidence>
<feature type="active site" description="Charge relay system" evidence="5">
    <location>
        <position position="292"/>
    </location>
</feature>
<dbReference type="Proteomes" id="UP001214553">
    <property type="component" value="Chromosome"/>
</dbReference>
<comment type="similarity">
    <text evidence="1 5">Belongs to the peptidase S8 family.</text>
</comment>
<feature type="active site" description="Charge relay system" evidence="5">
    <location>
        <position position="86"/>
    </location>
</feature>
<evidence type="ECO:0000256" key="2">
    <source>
        <dbReference type="ARBA" id="ARBA00022670"/>
    </source>
</evidence>
<evidence type="ECO:0000256" key="7">
    <source>
        <dbReference type="SAM" id="SignalP"/>
    </source>
</evidence>
<feature type="transmembrane region" description="Helical" evidence="6">
    <location>
        <begin position="391"/>
        <end position="415"/>
    </location>
</feature>